<dbReference type="RefSeq" id="WP_092680787.1">
    <property type="nucleotide sequence ID" value="NZ_FNMZ01000002.1"/>
</dbReference>
<dbReference type="GO" id="GO:0071973">
    <property type="term" value="P:bacterial-type flagellum-dependent cell motility"/>
    <property type="evidence" value="ECO:0007669"/>
    <property type="project" value="InterPro"/>
</dbReference>
<evidence type="ECO:0000256" key="3">
    <source>
        <dbReference type="ARBA" id="ARBA00023143"/>
    </source>
</evidence>
<keyword evidence="3" id="KW-0975">Bacterial flagellum</keyword>
<feature type="region of interest" description="Disordered" evidence="4">
    <location>
        <begin position="16"/>
        <end position="38"/>
    </location>
</feature>
<accession>A0A1H2X1U3</accession>
<proteinExistence type="inferred from homology"/>
<dbReference type="GO" id="GO:0009425">
    <property type="term" value="C:bacterial-type flagellum basal body"/>
    <property type="evidence" value="ECO:0007669"/>
    <property type="project" value="UniProtKB-SubCell"/>
</dbReference>
<evidence type="ECO:0000313" key="5">
    <source>
        <dbReference type="EMBL" id="SDW86464.1"/>
    </source>
</evidence>
<dbReference type="InterPro" id="IPR001624">
    <property type="entry name" value="FliE"/>
</dbReference>
<comment type="similarity">
    <text evidence="2">Belongs to the FliE family.</text>
</comment>
<evidence type="ECO:0000256" key="4">
    <source>
        <dbReference type="SAM" id="MobiDB-lite"/>
    </source>
</evidence>
<dbReference type="STRING" id="356660.SAMN05444336_102566"/>
<dbReference type="AlphaFoldDB" id="A0A1H2X1U3"/>
<dbReference type="PANTHER" id="PTHR34653">
    <property type="match status" value="1"/>
</dbReference>
<keyword evidence="5" id="KW-0969">Cilium</keyword>
<dbReference type="Pfam" id="PF02049">
    <property type="entry name" value="FliE"/>
    <property type="match status" value="1"/>
</dbReference>
<dbReference type="GO" id="GO:0003774">
    <property type="term" value="F:cytoskeletal motor activity"/>
    <property type="evidence" value="ECO:0007669"/>
    <property type="project" value="InterPro"/>
</dbReference>
<sequence>MSVSDSLAARFYQGLAPAVGPSAPPTRDPGASSGSGALGEAARGFLDTLRSGETTAMKGLSGSADMQSVVTALAATEIAVQTAVTMRDKVVEAYQEILRMPV</sequence>
<evidence type="ECO:0000256" key="1">
    <source>
        <dbReference type="ARBA" id="ARBA00004117"/>
    </source>
</evidence>
<keyword evidence="5" id="KW-0966">Cell projection</keyword>
<dbReference type="EMBL" id="FNMZ01000002">
    <property type="protein sequence ID" value="SDW86464.1"/>
    <property type="molecule type" value="Genomic_DNA"/>
</dbReference>
<name>A0A1H2X1U3_9RHOB</name>
<protein>
    <submittedName>
        <fullName evidence="5">Flagellar hook-basal body complex protein FliE</fullName>
    </submittedName>
</protein>
<dbReference type="GO" id="GO:0005198">
    <property type="term" value="F:structural molecule activity"/>
    <property type="evidence" value="ECO:0007669"/>
    <property type="project" value="InterPro"/>
</dbReference>
<keyword evidence="6" id="KW-1185">Reference proteome</keyword>
<dbReference type="OrthoDB" id="9812413at2"/>
<evidence type="ECO:0000256" key="2">
    <source>
        <dbReference type="ARBA" id="ARBA00009272"/>
    </source>
</evidence>
<reference evidence="5 6" key="1">
    <citation type="submission" date="2016-10" db="EMBL/GenBank/DDBJ databases">
        <authorList>
            <person name="de Groot N.N."/>
        </authorList>
    </citation>
    <scope>NUCLEOTIDE SEQUENCE [LARGE SCALE GENOMIC DNA]</scope>
    <source>
        <strain evidence="5 6">DSM 17890</strain>
    </source>
</reference>
<keyword evidence="5" id="KW-0282">Flagellum</keyword>
<dbReference type="PANTHER" id="PTHR34653:SF1">
    <property type="entry name" value="FLAGELLAR HOOK-BASAL BODY COMPLEX PROTEIN FLIE"/>
    <property type="match status" value="1"/>
</dbReference>
<comment type="subcellular location">
    <subcellularLocation>
        <location evidence="1">Bacterial flagellum basal body</location>
    </subcellularLocation>
</comment>
<organism evidence="5 6">
    <name type="scientific">Albimonas donghaensis</name>
    <dbReference type="NCBI Taxonomy" id="356660"/>
    <lineage>
        <taxon>Bacteria</taxon>
        <taxon>Pseudomonadati</taxon>
        <taxon>Pseudomonadota</taxon>
        <taxon>Alphaproteobacteria</taxon>
        <taxon>Rhodobacterales</taxon>
        <taxon>Paracoccaceae</taxon>
        <taxon>Albimonas</taxon>
    </lineage>
</organism>
<evidence type="ECO:0000313" key="6">
    <source>
        <dbReference type="Proteomes" id="UP000199118"/>
    </source>
</evidence>
<gene>
    <name evidence="5" type="ORF">SAMN05444336_102566</name>
</gene>
<dbReference type="Proteomes" id="UP000199118">
    <property type="component" value="Unassembled WGS sequence"/>
</dbReference>